<evidence type="ECO:0000256" key="1">
    <source>
        <dbReference type="SAM" id="MobiDB-lite"/>
    </source>
</evidence>
<gene>
    <name evidence="2" type="ORF">CQW23_21648</name>
</gene>
<protein>
    <submittedName>
        <fullName evidence="2">Uncharacterized protein</fullName>
    </submittedName>
</protein>
<feature type="compositionally biased region" description="Basic and acidic residues" evidence="1">
    <location>
        <begin position="166"/>
        <end position="186"/>
    </location>
</feature>
<sequence length="217" mass="24428">MINPEYKDRDQGSWKNKTNRSGLYVPPGNHETVASGSGKMSMEDTMAKLLKVVEATNTGVTEADSLPSDTIQNPRNDGSCMAITTRSGKVLENPYNGKQVVDNTEENIIDEAEFEDAVEAEVSAHDVTPRCHQPEKSDNRKQDQKEVVEKMIPLPPPPFSQRLKKKADDTSEKVDNRKKDKEEVVEKTIPLPPPPFLQRLKKKADDTRFSKFMTMLK</sequence>
<evidence type="ECO:0000313" key="2">
    <source>
        <dbReference type="EMBL" id="PHT38075.1"/>
    </source>
</evidence>
<reference evidence="2 3" key="1">
    <citation type="journal article" date="2017" name="Genome Biol.">
        <title>New reference genome sequences of hot pepper reveal the massive evolution of plant disease-resistance genes by retroduplication.</title>
        <authorList>
            <person name="Kim S."/>
            <person name="Park J."/>
            <person name="Yeom S.I."/>
            <person name="Kim Y.M."/>
            <person name="Seo E."/>
            <person name="Kim K.T."/>
            <person name="Kim M.S."/>
            <person name="Lee J.M."/>
            <person name="Cheong K."/>
            <person name="Shin H.S."/>
            <person name="Kim S.B."/>
            <person name="Han K."/>
            <person name="Lee J."/>
            <person name="Park M."/>
            <person name="Lee H.A."/>
            <person name="Lee H.Y."/>
            <person name="Lee Y."/>
            <person name="Oh S."/>
            <person name="Lee J.H."/>
            <person name="Choi E."/>
            <person name="Choi E."/>
            <person name="Lee S.E."/>
            <person name="Jeon J."/>
            <person name="Kim H."/>
            <person name="Choi G."/>
            <person name="Song H."/>
            <person name="Lee J."/>
            <person name="Lee S.C."/>
            <person name="Kwon J.K."/>
            <person name="Lee H.Y."/>
            <person name="Koo N."/>
            <person name="Hong Y."/>
            <person name="Kim R.W."/>
            <person name="Kang W.H."/>
            <person name="Huh J.H."/>
            <person name="Kang B.C."/>
            <person name="Yang T.J."/>
            <person name="Lee Y.H."/>
            <person name="Bennetzen J.L."/>
            <person name="Choi D."/>
        </authorList>
    </citation>
    <scope>NUCLEOTIDE SEQUENCE [LARGE SCALE GENOMIC DNA]</scope>
    <source>
        <strain evidence="3">cv. PBC81</strain>
    </source>
</reference>
<keyword evidence="3" id="KW-1185">Reference proteome</keyword>
<feature type="compositionally biased region" description="Polar residues" evidence="1">
    <location>
        <begin position="67"/>
        <end position="80"/>
    </location>
</feature>
<comment type="caution">
    <text evidence="2">The sequence shown here is derived from an EMBL/GenBank/DDBJ whole genome shotgun (WGS) entry which is preliminary data.</text>
</comment>
<dbReference type="OrthoDB" id="1227250at2759"/>
<evidence type="ECO:0000313" key="3">
    <source>
        <dbReference type="Proteomes" id="UP000224567"/>
    </source>
</evidence>
<accession>A0A2G2VYM3</accession>
<dbReference type="AlphaFoldDB" id="A0A2G2VYM3"/>
<feature type="compositionally biased region" description="Basic and acidic residues" evidence="1">
    <location>
        <begin position="1"/>
        <end position="12"/>
    </location>
</feature>
<feature type="region of interest" description="Disordered" evidence="1">
    <location>
        <begin position="1"/>
        <end position="39"/>
    </location>
</feature>
<feature type="compositionally biased region" description="Basic and acidic residues" evidence="1">
    <location>
        <begin position="122"/>
        <end position="149"/>
    </location>
</feature>
<name>A0A2G2VYM3_CAPBA</name>
<reference evidence="3" key="2">
    <citation type="journal article" date="2017" name="J. Anim. Genet.">
        <title>Multiple reference genome sequences of hot pepper reveal the massive evolution of plant disease resistance genes by retroduplication.</title>
        <authorList>
            <person name="Kim S."/>
            <person name="Park J."/>
            <person name="Yeom S.-I."/>
            <person name="Kim Y.-M."/>
            <person name="Seo E."/>
            <person name="Kim K.-T."/>
            <person name="Kim M.-S."/>
            <person name="Lee J.M."/>
            <person name="Cheong K."/>
            <person name="Shin H.-S."/>
            <person name="Kim S.-B."/>
            <person name="Han K."/>
            <person name="Lee J."/>
            <person name="Park M."/>
            <person name="Lee H.-A."/>
            <person name="Lee H.-Y."/>
            <person name="Lee Y."/>
            <person name="Oh S."/>
            <person name="Lee J.H."/>
            <person name="Choi E."/>
            <person name="Choi E."/>
            <person name="Lee S.E."/>
            <person name="Jeon J."/>
            <person name="Kim H."/>
            <person name="Choi G."/>
            <person name="Song H."/>
            <person name="Lee J."/>
            <person name="Lee S.-C."/>
            <person name="Kwon J.-K."/>
            <person name="Lee H.-Y."/>
            <person name="Koo N."/>
            <person name="Hong Y."/>
            <person name="Kim R.W."/>
            <person name="Kang W.-H."/>
            <person name="Huh J.H."/>
            <person name="Kang B.-C."/>
            <person name="Yang T.-J."/>
            <person name="Lee Y.-H."/>
            <person name="Bennetzen J.L."/>
            <person name="Choi D."/>
        </authorList>
    </citation>
    <scope>NUCLEOTIDE SEQUENCE [LARGE SCALE GENOMIC DNA]</scope>
    <source>
        <strain evidence="3">cv. PBC81</strain>
    </source>
</reference>
<organism evidence="2 3">
    <name type="scientific">Capsicum baccatum</name>
    <name type="common">Peruvian pepper</name>
    <dbReference type="NCBI Taxonomy" id="33114"/>
    <lineage>
        <taxon>Eukaryota</taxon>
        <taxon>Viridiplantae</taxon>
        <taxon>Streptophyta</taxon>
        <taxon>Embryophyta</taxon>
        <taxon>Tracheophyta</taxon>
        <taxon>Spermatophyta</taxon>
        <taxon>Magnoliopsida</taxon>
        <taxon>eudicotyledons</taxon>
        <taxon>Gunneridae</taxon>
        <taxon>Pentapetalae</taxon>
        <taxon>asterids</taxon>
        <taxon>lamiids</taxon>
        <taxon>Solanales</taxon>
        <taxon>Solanaceae</taxon>
        <taxon>Solanoideae</taxon>
        <taxon>Capsiceae</taxon>
        <taxon>Capsicum</taxon>
    </lineage>
</organism>
<dbReference type="Proteomes" id="UP000224567">
    <property type="component" value="Unassembled WGS sequence"/>
</dbReference>
<dbReference type="EMBL" id="MLFT02000009">
    <property type="protein sequence ID" value="PHT38075.1"/>
    <property type="molecule type" value="Genomic_DNA"/>
</dbReference>
<feature type="region of interest" description="Disordered" evidence="1">
    <location>
        <begin position="61"/>
        <end position="80"/>
    </location>
</feature>
<feature type="region of interest" description="Disordered" evidence="1">
    <location>
        <begin position="121"/>
        <end position="198"/>
    </location>
</feature>
<proteinExistence type="predicted"/>